<dbReference type="CDD" id="cd16917">
    <property type="entry name" value="HATPase_UhpB-NarQ-NarX-like"/>
    <property type="match status" value="1"/>
</dbReference>
<keyword evidence="6 13" id="KW-0418">Kinase</keyword>
<dbReference type="InterPro" id="IPR011712">
    <property type="entry name" value="Sig_transdc_His_kin_sub3_dim/P"/>
</dbReference>
<feature type="region of interest" description="Disordered" evidence="9">
    <location>
        <begin position="391"/>
        <end position="443"/>
    </location>
</feature>
<accession>A0ABZ1ZSN7</accession>
<evidence type="ECO:0000256" key="3">
    <source>
        <dbReference type="ARBA" id="ARBA00022553"/>
    </source>
</evidence>
<evidence type="ECO:0000256" key="8">
    <source>
        <dbReference type="ARBA" id="ARBA00023012"/>
    </source>
</evidence>
<evidence type="ECO:0000256" key="2">
    <source>
        <dbReference type="ARBA" id="ARBA00012438"/>
    </source>
</evidence>
<dbReference type="Proteomes" id="UP001431926">
    <property type="component" value="Chromosome"/>
</dbReference>
<evidence type="ECO:0000256" key="6">
    <source>
        <dbReference type="ARBA" id="ARBA00022777"/>
    </source>
</evidence>
<dbReference type="PANTHER" id="PTHR24421">
    <property type="entry name" value="NITRATE/NITRITE SENSOR PROTEIN NARX-RELATED"/>
    <property type="match status" value="1"/>
</dbReference>
<reference evidence="13" key="1">
    <citation type="submission" date="2022-10" db="EMBL/GenBank/DDBJ databases">
        <title>The complete genomes of actinobacterial strains from the NBC collection.</title>
        <authorList>
            <person name="Joergensen T.S."/>
            <person name="Alvarez Arevalo M."/>
            <person name="Sterndorff E.B."/>
            <person name="Faurdal D."/>
            <person name="Vuksanovic O."/>
            <person name="Mourched A.-S."/>
            <person name="Charusanti P."/>
            <person name="Shaw S."/>
            <person name="Blin K."/>
            <person name="Weber T."/>
        </authorList>
    </citation>
    <scope>NUCLEOTIDE SEQUENCE</scope>
    <source>
        <strain evidence="13">NBC_01436</strain>
    </source>
</reference>
<gene>
    <name evidence="13" type="ORF">OG367_32010</name>
</gene>
<evidence type="ECO:0000256" key="4">
    <source>
        <dbReference type="ARBA" id="ARBA00022679"/>
    </source>
</evidence>
<keyword evidence="7" id="KW-0067">ATP-binding</keyword>
<keyword evidence="10" id="KW-0472">Membrane</keyword>
<evidence type="ECO:0000256" key="5">
    <source>
        <dbReference type="ARBA" id="ARBA00022741"/>
    </source>
</evidence>
<keyword evidence="10" id="KW-1133">Transmembrane helix</keyword>
<protein>
    <recommendedName>
        <fullName evidence="2">histidine kinase</fullName>
        <ecNumber evidence="2">2.7.13.3</ecNumber>
    </recommendedName>
</protein>
<dbReference type="Gene3D" id="1.20.5.1930">
    <property type="match status" value="1"/>
</dbReference>
<dbReference type="InterPro" id="IPR036890">
    <property type="entry name" value="HATPase_C_sf"/>
</dbReference>
<dbReference type="PANTHER" id="PTHR24421:SF10">
    <property type="entry name" value="NITRATE_NITRITE SENSOR PROTEIN NARQ"/>
    <property type="match status" value="1"/>
</dbReference>
<evidence type="ECO:0000259" key="12">
    <source>
        <dbReference type="Pfam" id="PF07730"/>
    </source>
</evidence>
<dbReference type="EC" id="2.7.13.3" evidence="2"/>
<evidence type="ECO:0000313" key="14">
    <source>
        <dbReference type="Proteomes" id="UP001431926"/>
    </source>
</evidence>
<feature type="transmembrane region" description="Helical" evidence="10">
    <location>
        <begin position="107"/>
        <end position="125"/>
    </location>
</feature>
<name>A0ABZ1ZSN7_STRAQ</name>
<dbReference type="InterPro" id="IPR003594">
    <property type="entry name" value="HATPase_dom"/>
</dbReference>
<keyword evidence="3" id="KW-0597">Phosphoprotein</keyword>
<dbReference type="SUPFAM" id="SSF55874">
    <property type="entry name" value="ATPase domain of HSP90 chaperone/DNA topoisomerase II/histidine kinase"/>
    <property type="match status" value="1"/>
</dbReference>
<dbReference type="Pfam" id="PF02518">
    <property type="entry name" value="HATPase_c"/>
    <property type="match status" value="1"/>
</dbReference>
<evidence type="ECO:0000259" key="11">
    <source>
        <dbReference type="Pfam" id="PF02518"/>
    </source>
</evidence>
<evidence type="ECO:0000256" key="7">
    <source>
        <dbReference type="ARBA" id="ARBA00022840"/>
    </source>
</evidence>
<feature type="domain" description="Signal transduction histidine kinase subgroup 3 dimerisation and phosphoacceptor" evidence="12">
    <location>
        <begin position="184"/>
        <end position="249"/>
    </location>
</feature>
<dbReference type="RefSeq" id="WP_329358560.1">
    <property type="nucleotide sequence ID" value="NZ_CP109490.1"/>
</dbReference>
<sequence>MLNTRTTSARSARGDAALWTVLAAATGYGFRDAGSASLTLDLVLPLAVLAVAVPWSRRRPGAAVVLVNGLCVMGLADASTPGNAHVLSLAALSCLLGARVAGARRPLLVLAGCAAVDLATCAVLRAQPVWWFYALTVLPAALLLPWLAGRHWRGRRQLVREGWRLARGLEERQHLVAERARLTERAEIAADMHDSLGHALSLVALRAGALELSPDLTDRDRADLADLRGTIADAVEQVRETVAVLRDPPGRDTGAGLPVNDTVEDLLSRAVASGVPVRWERRGASPPLSCPVERGMYRVVQEALTNATKHAPDCSISVRITHEPDRTRVSVVNAVPSAGGPAHAGAGPASGVGRGLTGLQERVTVLGGSLRTGSGSGGFHVTAVLPHRATTAARTGTPAPGPATAPGRPAGIPGPASPSGTARRPDPDPGTAPDPIGAMDQDAAPGEVLPESAERLASVRSDARRRSALAFVAPVVAAVFFVPSAGYLAWQLTTSVLPPSRFDELTTGRPRAELAPLLPARAYPYPSDHARSAPRPPGARCEFYRSGRDLLDEVDLYRLCWSGDTLLTKDTVPAGRP</sequence>
<comment type="catalytic activity">
    <reaction evidence="1">
        <text>ATP + protein L-histidine = ADP + protein N-phospho-L-histidine.</text>
        <dbReference type="EC" id="2.7.13.3"/>
    </reaction>
</comment>
<keyword evidence="4" id="KW-0808">Transferase</keyword>
<evidence type="ECO:0000256" key="10">
    <source>
        <dbReference type="SAM" id="Phobius"/>
    </source>
</evidence>
<feature type="compositionally biased region" description="Low complexity" evidence="9">
    <location>
        <begin position="391"/>
        <end position="422"/>
    </location>
</feature>
<evidence type="ECO:0000313" key="13">
    <source>
        <dbReference type="EMBL" id="WUX40567.1"/>
    </source>
</evidence>
<feature type="transmembrane region" description="Helical" evidence="10">
    <location>
        <begin position="131"/>
        <end position="148"/>
    </location>
</feature>
<keyword evidence="14" id="KW-1185">Reference proteome</keyword>
<feature type="transmembrane region" description="Helical" evidence="10">
    <location>
        <begin position="468"/>
        <end position="490"/>
    </location>
</feature>
<keyword evidence="8" id="KW-0902">Two-component regulatory system</keyword>
<dbReference type="Pfam" id="PF07730">
    <property type="entry name" value="HisKA_3"/>
    <property type="match status" value="1"/>
</dbReference>
<feature type="domain" description="Histidine kinase/HSP90-like ATPase" evidence="11">
    <location>
        <begin position="293"/>
        <end position="387"/>
    </location>
</feature>
<evidence type="ECO:0000256" key="1">
    <source>
        <dbReference type="ARBA" id="ARBA00000085"/>
    </source>
</evidence>
<dbReference type="Gene3D" id="3.30.565.10">
    <property type="entry name" value="Histidine kinase-like ATPase, C-terminal domain"/>
    <property type="match status" value="1"/>
</dbReference>
<dbReference type="GO" id="GO:0016301">
    <property type="term" value="F:kinase activity"/>
    <property type="evidence" value="ECO:0007669"/>
    <property type="project" value="UniProtKB-KW"/>
</dbReference>
<proteinExistence type="predicted"/>
<dbReference type="InterPro" id="IPR050482">
    <property type="entry name" value="Sensor_HK_TwoCompSys"/>
</dbReference>
<organism evidence="13 14">
    <name type="scientific">Streptomyces anulatus</name>
    <name type="common">Streptomyces chrysomallus</name>
    <dbReference type="NCBI Taxonomy" id="1892"/>
    <lineage>
        <taxon>Bacteria</taxon>
        <taxon>Bacillati</taxon>
        <taxon>Actinomycetota</taxon>
        <taxon>Actinomycetes</taxon>
        <taxon>Kitasatosporales</taxon>
        <taxon>Streptomycetaceae</taxon>
        <taxon>Streptomyces</taxon>
    </lineage>
</organism>
<keyword evidence="10" id="KW-0812">Transmembrane</keyword>
<dbReference type="EMBL" id="CP109491">
    <property type="protein sequence ID" value="WUX40567.1"/>
    <property type="molecule type" value="Genomic_DNA"/>
</dbReference>
<keyword evidence="5" id="KW-0547">Nucleotide-binding</keyword>
<evidence type="ECO:0000256" key="9">
    <source>
        <dbReference type="SAM" id="MobiDB-lite"/>
    </source>
</evidence>